<proteinExistence type="predicted"/>
<evidence type="ECO:0008006" key="6">
    <source>
        <dbReference type="Google" id="ProtNLM"/>
    </source>
</evidence>
<keyword evidence="5" id="KW-1185">Reference proteome</keyword>
<keyword evidence="1" id="KW-0175">Coiled coil</keyword>
<evidence type="ECO:0000313" key="5">
    <source>
        <dbReference type="Proteomes" id="UP001626537"/>
    </source>
</evidence>
<dbReference type="Proteomes" id="UP001626537">
    <property type="component" value="Chromosome"/>
</dbReference>
<keyword evidence="3" id="KW-0812">Transmembrane</keyword>
<name>A0ABZ0I5V7_9GAMM</name>
<reference evidence="4 5" key="1">
    <citation type="submission" date="2023-10" db="EMBL/GenBank/DDBJ databases">
        <title>Two novel species belonging to the OM43/NOR5 clade.</title>
        <authorList>
            <person name="Park M."/>
        </authorList>
    </citation>
    <scope>NUCLEOTIDE SEQUENCE [LARGE SCALE GENOMIC DNA]</scope>
    <source>
        <strain evidence="4 5">IMCC43200</strain>
    </source>
</reference>
<evidence type="ECO:0000256" key="2">
    <source>
        <dbReference type="SAM" id="MobiDB-lite"/>
    </source>
</evidence>
<protein>
    <recommendedName>
        <fullName evidence="6">Chromosome partition protein Smc</fullName>
    </recommendedName>
</protein>
<keyword evidence="3" id="KW-0472">Membrane</keyword>
<evidence type="ECO:0000313" key="4">
    <source>
        <dbReference type="EMBL" id="WOJ93451.1"/>
    </source>
</evidence>
<evidence type="ECO:0000256" key="3">
    <source>
        <dbReference type="SAM" id="Phobius"/>
    </source>
</evidence>
<organism evidence="4 5">
    <name type="scientific">Congregibacter variabilis</name>
    <dbReference type="NCBI Taxonomy" id="3081200"/>
    <lineage>
        <taxon>Bacteria</taxon>
        <taxon>Pseudomonadati</taxon>
        <taxon>Pseudomonadota</taxon>
        <taxon>Gammaproteobacteria</taxon>
        <taxon>Cellvibrionales</taxon>
        <taxon>Halieaceae</taxon>
        <taxon>Congregibacter</taxon>
    </lineage>
</organism>
<gene>
    <name evidence="4" type="ORF">R0135_16945</name>
</gene>
<feature type="coiled-coil region" evidence="1">
    <location>
        <begin position="76"/>
        <end position="103"/>
    </location>
</feature>
<accession>A0ABZ0I5V7</accession>
<sequence length="255" mass="27147">MSKDDDISPIPSISASREGGSPTAAVPRPRGGGSRSAPKSDGGGAKPGLLSGFGLVVALLIAIAACAWSWQLQEKLTQAGHVLDRYEKRIADLEDRLSDTDEGMSQNAAVQAAKIRELDSEVRKLWDNVWKSTKERLGKLEASAKRADGVVASNSQGVKKTQADLGKALQDISRLQKVSGDLERMAASARTSQAEVERVADALNAIDLELAKLSKRVGGNEEWIKSINAFRQSTNASISQLQSQLRAMQTPGVGG</sequence>
<feature type="region of interest" description="Disordered" evidence="2">
    <location>
        <begin position="1"/>
        <end position="44"/>
    </location>
</feature>
<evidence type="ECO:0000256" key="1">
    <source>
        <dbReference type="SAM" id="Coils"/>
    </source>
</evidence>
<keyword evidence="3" id="KW-1133">Transmembrane helix</keyword>
<dbReference type="EMBL" id="CP136864">
    <property type="protein sequence ID" value="WOJ93451.1"/>
    <property type="molecule type" value="Genomic_DNA"/>
</dbReference>
<dbReference type="RefSeq" id="WP_407348100.1">
    <property type="nucleotide sequence ID" value="NZ_CP136864.1"/>
</dbReference>
<feature type="transmembrane region" description="Helical" evidence="3">
    <location>
        <begin position="49"/>
        <end position="70"/>
    </location>
</feature>